<dbReference type="InterPro" id="IPR003141">
    <property type="entry name" value="Pol/His_phosphatase_N"/>
</dbReference>
<dbReference type="Proteomes" id="UP000051449">
    <property type="component" value="Unassembled WGS sequence"/>
</dbReference>
<evidence type="ECO:0000313" key="9">
    <source>
        <dbReference type="EMBL" id="KQE03591.1"/>
    </source>
</evidence>
<dbReference type="Pfam" id="PF02811">
    <property type="entry name" value="PHP"/>
    <property type="match status" value="1"/>
</dbReference>
<comment type="catalytic activity">
    <reaction evidence="7">
        <text>DNA(n) + a 2'-deoxyribonucleoside 5'-triphosphate = DNA(n+1) + diphosphate</text>
        <dbReference type="Rhea" id="RHEA:22508"/>
        <dbReference type="Rhea" id="RHEA-COMP:17339"/>
        <dbReference type="Rhea" id="RHEA-COMP:17340"/>
        <dbReference type="ChEBI" id="CHEBI:33019"/>
        <dbReference type="ChEBI" id="CHEBI:61560"/>
        <dbReference type="ChEBI" id="CHEBI:173112"/>
        <dbReference type="EC" id="2.7.7.7"/>
    </reaction>
</comment>
<keyword evidence="3" id="KW-0808">Transferase</keyword>
<dbReference type="AlphaFoldDB" id="A0AAN6AJG8"/>
<dbReference type="InterPro" id="IPR004805">
    <property type="entry name" value="DnaE2/DnaE/PolC"/>
</dbReference>
<dbReference type="Pfam" id="PF07733">
    <property type="entry name" value="DNA_pol3_alpha"/>
    <property type="match status" value="1"/>
</dbReference>
<dbReference type="InterPro" id="IPR036895">
    <property type="entry name" value="Uracil-DNA_glycosylase-like_sf"/>
</dbReference>
<dbReference type="EMBL" id="LLGC01000179">
    <property type="protein sequence ID" value="KQE03591.1"/>
    <property type="molecule type" value="Genomic_DNA"/>
</dbReference>
<dbReference type="GO" id="GO:0006260">
    <property type="term" value="P:DNA replication"/>
    <property type="evidence" value="ECO:0007669"/>
    <property type="project" value="UniProtKB-KW"/>
</dbReference>
<evidence type="ECO:0000256" key="5">
    <source>
        <dbReference type="ARBA" id="ARBA00022705"/>
    </source>
</evidence>
<evidence type="ECO:0000256" key="1">
    <source>
        <dbReference type="ARBA" id="ARBA00012417"/>
    </source>
</evidence>
<comment type="caution">
    <text evidence="9">The sequence shown here is derived from an EMBL/GenBank/DDBJ whole genome shotgun (WGS) entry which is preliminary data.</text>
</comment>
<dbReference type="EC" id="2.7.7.7" evidence="1"/>
<evidence type="ECO:0000313" key="10">
    <source>
        <dbReference type="Proteomes" id="UP000051449"/>
    </source>
</evidence>
<dbReference type="NCBIfam" id="TIGR00594">
    <property type="entry name" value="polc"/>
    <property type="match status" value="1"/>
</dbReference>
<dbReference type="SMART" id="SM00481">
    <property type="entry name" value="POLIIIAc"/>
    <property type="match status" value="1"/>
</dbReference>
<dbReference type="GO" id="GO:0003887">
    <property type="term" value="F:DNA-directed DNA polymerase activity"/>
    <property type="evidence" value="ECO:0007669"/>
    <property type="project" value="UniProtKB-KW"/>
</dbReference>
<evidence type="ECO:0000256" key="2">
    <source>
        <dbReference type="ARBA" id="ARBA00019114"/>
    </source>
</evidence>
<dbReference type="GO" id="GO:0008408">
    <property type="term" value="F:3'-5' exonuclease activity"/>
    <property type="evidence" value="ECO:0007669"/>
    <property type="project" value="InterPro"/>
</dbReference>
<protein>
    <recommendedName>
        <fullName evidence="2">DNA polymerase III subunit alpha</fullName>
        <ecNumber evidence="1">2.7.7.7</ecNumber>
    </recommendedName>
</protein>
<accession>A0AAN6AJG8</accession>
<name>A0AAN6AJG8_ACIBA</name>
<organism evidence="9 10">
    <name type="scientific">Acinetobacter baumannii</name>
    <dbReference type="NCBI Taxonomy" id="470"/>
    <lineage>
        <taxon>Bacteria</taxon>
        <taxon>Pseudomonadati</taxon>
        <taxon>Pseudomonadota</taxon>
        <taxon>Gammaproteobacteria</taxon>
        <taxon>Moraxellales</taxon>
        <taxon>Moraxellaceae</taxon>
        <taxon>Acinetobacter</taxon>
        <taxon>Acinetobacter calcoaceticus/baumannii complex</taxon>
    </lineage>
</organism>
<reference evidence="9 10" key="1">
    <citation type="submission" date="2015-10" db="EMBL/GenBank/DDBJ databases">
        <title>The utility of whole genome sequencing in characterizing Acinetobacter epidemiology and analyzing hospital outbreaks.</title>
        <authorList>
            <person name="Ozer E.A."/>
            <person name="Fitzpatrick M.A."/>
            <person name="Hauser A.R."/>
        </authorList>
    </citation>
    <scope>NUCLEOTIDE SEQUENCE [LARGE SCALE GENOMIC DNA]</scope>
    <source>
        <strain evidence="9 10">ABBL072</strain>
    </source>
</reference>
<dbReference type="InterPro" id="IPR004013">
    <property type="entry name" value="PHP_dom"/>
</dbReference>
<proteinExistence type="predicted"/>
<dbReference type="Gene3D" id="3.40.470.10">
    <property type="entry name" value="Uracil-DNA glycosylase-like domain"/>
    <property type="match status" value="1"/>
</dbReference>
<gene>
    <name evidence="9" type="ORF">APD33_13325</name>
</gene>
<dbReference type="InterPro" id="IPR040982">
    <property type="entry name" value="DNA_pol3_finger"/>
</dbReference>
<feature type="domain" description="Polymerase/histidinol phosphatase N-terminal" evidence="8">
    <location>
        <begin position="5"/>
        <end position="72"/>
    </location>
</feature>
<evidence type="ECO:0000256" key="4">
    <source>
        <dbReference type="ARBA" id="ARBA00022695"/>
    </source>
</evidence>
<dbReference type="InterPro" id="IPR005122">
    <property type="entry name" value="Uracil-DNA_glycosylase-like"/>
</dbReference>
<dbReference type="InterPro" id="IPR029460">
    <property type="entry name" value="DNAPol_HHH"/>
</dbReference>
<dbReference type="Gene3D" id="3.20.20.140">
    <property type="entry name" value="Metal-dependent hydrolases"/>
    <property type="match status" value="1"/>
</dbReference>
<evidence type="ECO:0000256" key="6">
    <source>
        <dbReference type="ARBA" id="ARBA00022932"/>
    </source>
</evidence>
<keyword evidence="4" id="KW-0548">Nucleotidyltransferase</keyword>
<dbReference type="Gene3D" id="1.10.150.870">
    <property type="match status" value="1"/>
</dbReference>
<dbReference type="RefSeq" id="WP_001024529.1">
    <property type="nucleotide sequence ID" value="NZ_CAKNEB010000013.1"/>
</dbReference>
<evidence type="ECO:0000256" key="3">
    <source>
        <dbReference type="ARBA" id="ARBA00022679"/>
    </source>
</evidence>
<dbReference type="PANTHER" id="PTHR32294">
    <property type="entry name" value="DNA POLYMERASE III SUBUNIT ALPHA"/>
    <property type="match status" value="1"/>
</dbReference>
<dbReference type="Pfam" id="PF14579">
    <property type="entry name" value="HHH_6"/>
    <property type="match status" value="1"/>
</dbReference>
<evidence type="ECO:0000259" key="8">
    <source>
        <dbReference type="SMART" id="SM00481"/>
    </source>
</evidence>
<sequence>MNINHALSVQSDFSIGQSMLQVDHIIEKAKELGYQSVALVDDMSVHALIQFTYKAEKEGIKPIAGVRVRVYDDPTYRRPTKQSQEIPKENLSFICKVYAKTEVGFKGLLRLLTEANTPERFYYNPRSCLKDLLELEDVIISTGDMFGMCSHPDYENIARQLKARFGEDFYAELCPINTPLFDKMNKRAIELVGSLGCKPLVTYPFRYLDNADASTMDVMSAIASNTQLDAPFRSRQYVKEFAFVEPSAIIDRTKAAIARGIKFNRTVLDPKSVTAIWTNGIKNCEEVVQKCQYKFEKQPVSLPKLANDEFKKLCELCVEGWKKRFSKPVLGYLPPKNLLDTVYKERLGYELKTLKNMGFESYFLMVEDLVTWAKNNGVIVGPGRGSVNGSLVAYLIGIADVDPIRFGLIFERFINPERLDLPDADLDFASSRRHKVVEYLIDKYGKDYVAGISNYSTLASASALRDVGRLSGLTPLELTASKFVLKDHGQTMSLEESAKAVPELEKFKKAHPEIWKHAVKLAGTMKSFGQHAAGIVVAGEPIVNRAVLERRSEDTVVNWDKRVVEDCGLVKMDLLGLSTLDTLNIARDYIKERHGIYLNYLEIPLDDPKTLQAFANGNTTGVFQFESGGMKQLLKDIAKGGSMTFDDISAATALYRPGPMDSGLLDDYVATRQGMRSVSYDHPNMVEALKDTLGVIIYQEQVMKVSVDFAGFTNAEADKLRKAMGKKNVDEMAKMRQKFIDGAVAKSGVEPGEAGRIFDKIEAFAGYGFNKSHATAYSIISVWCAYVRVHYPAEYFAASLSIVDEDKLKGLVKDARECGIEVLPPDINLSSDRYTILDNHNILAPFNAVKGVSETTARAIVKLREKHRDLKIVKYKRDKTPVWGYDDDAPIKKRFDSLFEFQEAAAQPKTKVNSKVVESLNAIGALASVEPTQLPARHVDRRKAQMDLLPGIIIDTVKADRVADLTEQHLKSRIIMVAQEYKQCDACDLKGKKHPTMRCGNKVKFMVVTDCPNVDEDKQDKLMVGDVSTYLKQAIKDAGLNPSDGYYTTMVKARKSDKFLTNSQINNCSKYLEEEIKLVKPSIIVALGSSVAKKFLPSVKGGISELNATAVYDPTLDATIVCGISPAQLPFDPSKLPDLTLAFEKVAEVLS</sequence>
<dbReference type="Pfam" id="PF17657">
    <property type="entry name" value="DNA_pol3_finger"/>
    <property type="match status" value="1"/>
</dbReference>
<keyword evidence="5" id="KW-0235">DNA replication</keyword>
<dbReference type="InterPro" id="IPR011708">
    <property type="entry name" value="DNA_pol3_alpha_NTPase_dom"/>
</dbReference>
<evidence type="ECO:0000256" key="7">
    <source>
        <dbReference type="ARBA" id="ARBA00049244"/>
    </source>
</evidence>
<dbReference type="SUPFAM" id="SSF52141">
    <property type="entry name" value="Uracil-DNA glycosylase-like"/>
    <property type="match status" value="1"/>
</dbReference>
<keyword evidence="6" id="KW-0239">DNA-directed DNA polymerase</keyword>
<dbReference type="PANTHER" id="PTHR32294:SF0">
    <property type="entry name" value="DNA POLYMERASE III SUBUNIT ALPHA"/>
    <property type="match status" value="1"/>
</dbReference>
<dbReference type="Pfam" id="PF03167">
    <property type="entry name" value="UDG"/>
    <property type="match status" value="1"/>
</dbReference>